<evidence type="ECO:0000256" key="3">
    <source>
        <dbReference type="SAM" id="MobiDB-lite"/>
    </source>
</evidence>
<keyword evidence="5" id="KW-1185">Reference proteome</keyword>
<feature type="compositionally biased region" description="Polar residues" evidence="3">
    <location>
        <begin position="508"/>
        <end position="520"/>
    </location>
</feature>
<evidence type="ECO:0000256" key="2">
    <source>
        <dbReference type="ARBA" id="ARBA00022737"/>
    </source>
</evidence>
<dbReference type="SUPFAM" id="SSF50978">
    <property type="entry name" value="WD40 repeat-like"/>
    <property type="match status" value="1"/>
</dbReference>
<dbReference type="OMA" id="FRVRYGN"/>
<evidence type="ECO:0000256" key="1">
    <source>
        <dbReference type="ARBA" id="ARBA00022574"/>
    </source>
</evidence>
<feature type="compositionally biased region" description="Polar residues" evidence="3">
    <location>
        <begin position="448"/>
        <end position="470"/>
    </location>
</feature>
<keyword evidence="4" id="KW-0675">Receptor</keyword>
<feature type="region of interest" description="Disordered" evidence="3">
    <location>
        <begin position="606"/>
        <end position="674"/>
    </location>
</feature>
<feature type="compositionally biased region" description="Polar residues" evidence="3">
    <location>
        <begin position="390"/>
        <end position="402"/>
    </location>
</feature>
<feature type="compositionally biased region" description="Low complexity" evidence="3">
    <location>
        <begin position="419"/>
        <end position="438"/>
    </location>
</feature>
<feature type="compositionally biased region" description="Basic and acidic residues" evidence="3">
    <location>
        <begin position="320"/>
        <end position="342"/>
    </location>
</feature>
<dbReference type="Pfam" id="PF00400">
    <property type="entry name" value="WD40"/>
    <property type="match status" value="1"/>
</dbReference>
<name>A0A067R4N3_ZOONE</name>
<feature type="region of interest" description="Disordered" evidence="3">
    <location>
        <begin position="507"/>
        <end position="539"/>
    </location>
</feature>
<dbReference type="eggNOG" id="KOG1334">
    <property type="taxonomic scope" value="Eukaryota"/>
</dbReference>
<proteinExistence type="predicted"/>
<gene>
    <name evidence="4" type="ORF">L798_08428</name>
</gene>
<dbReference type="InterPro" id="IPR036322">
    <property type="entry name" value="WD40_repeat_dom_sf"/>
</dbReference>
<dbReference type="InterPro" id="IPR045151">
    <property type="entry name" value="DCAF8"/>
</dbReference>
<dbReference type="SMART" id="SM00320">
    <property type="entry name" value="WD40"/>
    <property type="match status" value="7"/>
</dbReference>
<dbReference type="InterPro" id="IPR015943">
    <property type="entry name" value="WD40/YVTN_repeat-like_dom_sf"/>
</dbReference>
<sequence length="873" mass="95898">MMKGRSKPSLFRDVYEQPYTETTRLKLYKSTKGSLDMIQRLCLLKKLPVHNGCVNSICWNETGEYILSGSDDQHLVVTHGYNFKVLTNYKTSHRANIFSAKFLPNCGDSSIISCSGDGIILYTDLTRKEETYYNQFNCHSGTTYEVITIPNDPHSFLSCGEDGTVRWFDLRMKEKCNKAQCKEDVMITCQRAVTALSVNPVAPYQLAIGCSDSTVRMFDRRMLGTRASGGAEAGGTLRPLCSFTVPSFEDRSYRITSLTFSPEGEDILVSYSSDHLYLFSVKDHDGIQLKSGSNGAAAMQQEPDRKGTQGTPAPVRRLRLRGDWSDTGPDARPEREGGRRGEIAQARPTLHATLMQRMTDVLSRMLNDPATRAALSGGGEDSLEGEENQGTEAQITTPQSIESPPDTVPHNLMSAETASTSQPHSSSSVSVPQLSLLSIHSSMPEAVDSSNESIPSSNNMPAGSDSNNNSGKREVTDTVAENNSVLDLSQVPPQLNVCSAEQPIFSGTLGTNERNGTDSETVLPEQGVHSRQDSDDSSAATRASLLMPDSELVDHNISNLQDQLSTMREGFIERHRSEPAVSLVYSDKSSTGAKISLGLGDEVSRELHENSSRNSLPEINAGETVSHAPSNPDCEMEIGDAVPGPSQDMSPRAQDAANRSSGTGCGGEDDYNDSDDETMLITSGSRRFVHPIEEHMDEAIAAVRHDKEIMFDEQSILQPAVKQKYIGHRNARTMIKEATFWGSDYVLSGSDCGHVFMWNRYSGQLIMLLEADHHVVNCLQPHPVLPLLATSGIDYDVKLWAPLHDEPSFDRDLADILTERNEVMLEETKDTITVPASFMIRMLACLNQIRRGARNRARNGRRQNSGEDSGAHN</sequence>
<dbReference type="OrthoDB" id="4869960at2759"/>
<dbReference type="STRING" id="136037.A0A067R4N3"/>
<feature type="region of interest" description="Disordered" evidence="3">
    <location>
        <begin position="854"/>
        <end position="873"/>
    </location>
</feature>
<dbReference type="GO" id="GO:0005737">
    <property type="term" value="C:cytoplasm"/>
    <property type="evidence" value="ECO:0007669"/>
    <property type="project" value="TreeGrafter"/>
</dbReference>
<dbReference type="Gene3D" id="2.130.10.10">
    <property type="entry name" value="YVTN repeat-like/Quinoprotein amine dehydrogenase"/>
    <property type="match status" value="2"/>
</dbReference>
<feature type="region of interest" description="Disordered" evidence="3">
    <location>
        <begin position="371"/>
        <end position="474"/>
    </location>
</feature>
<organism evidence="4 5">
    <name type="scientific">Zootermopsis nevadensis</name>
    <name type="common">Dampwood termite</name>
    <dbReference type="NCBI Taxonomy" id="136037"/>
    <lineage>
        <taxon>Eukaryota</taxon>
        <taxon>Metazoa</taxon>
        <taxon>Ecdysozoa</taxon>
        <taxon>Arthropoda</taxon>
        <taxon>Hexapoda</taxon>
        <taxon>Insecta</taxon>
        <taxon>Pterygota</taxon>
        <taxon>Neoptera</taxon>
        <taxon>Polyneoptera</taxon>
        <taxon>Dictyoptera</taxon>
        <taxon>Blattodea</taxon>
        <taxon>Blattoidea</taxon>
        <taxon>Termitoidae</taxon>
        <taxon>Termopsidae</taxon>
        <taxon>Zootermopsis</taxon>
    </lineage>
</organism>
<keyword evidence="1" id="KW-0853">WD repeat</keyword>
<protein>
    <submittedName>
        <fullName evidence="4">Nuclear receptor interaction protein</fullName>
    </submittedName>
</protein>
<dbReference type="InParanoid" id="A0A067R4N3"/>
<accession>A0A067R4N3</accession>
<dbReference type="PANTHER" id="PTHR15574">
    <property type="entry name" value="WD REPEAT DOMAIN-CONTAINING FAMILY"/>
    <property type="match status" value="1"/>
</dbReference>
<feature type="region of interest" description="Disordered" evidence="3">
    <location>
        <begin position="290"/>
        <end position="349"/>
    </location>
</feature>
<reference evidence="4 5" key="1">
    <citation type="journal article" date="2014" name="Nat. Commun.">
        <title>Molecular traces of alternative social organization in a termite genome.</title>
        <authorList>
            <person name="Terrapon N."/>
            <person name="Li C."/>
            <person name="Robertson H.M."/>
            <person name="Ji L."/>
            <person name="Meng X."/>
            <person name="Booth W."/>
            <person name="Chen Z."/>
            <person name="Childers C.P."/>
            <person name="Glastad K.M."/>
            <person name="Gokhale K."/>
            <person name="Gowin J."/>
            <person name="Gronenberg W."/>
            <person name="Hermansen R.A."/>
            <person name="Hu H."/>
            <person name="Hunt B.G."/>
            <person name="Huylmans A.K."/>
            <person name="Khalil S.M."/>
            <person name="Mitchell R.D."/>
            <person name="Munoz-Torres M.C."/>
            <person name="Mustard J.A."/>
            <person name="Pan H."/>
            <person name="Reese J.T."/>
            <person name="Scharf M.E."/>
            <person name="Sun F."/>
            <person name="Vogel H."/>
            <person name="Xiao J."/>
            <person name="Yang W."/>
            <person name="Yang Z."/>
            <person name="Yang Z."/>
            <person name="Zhou J."/>
            <person name="Zhu J."/>
            <person name="Brent C.S."/>
            <person name="Elsik C.G."/>
            <person name="Goodisman M.A."/>
            <person name="Liberles D.A."/>
            <person name="Roe R.M."/>
            <person name="Vargo E.L."/>
            <person name="Vilcinskas A."/>
            <person name="Wang J."/>
            <person name="Bornberg-Bauer E."/>
            <person name="Korb J."/>
            <person name="Zhang G."/>
            <person name="Liebig J."/>
        </authorList>
    </citation>
    <scope>NUCLEOTIDE SEQUENCE [LARGE SCALE GENOMIC DNA]</scope>
    <source>
        <tissue evidence="4">Whole organism</tissue>
    </source>
</reference>
<dbReference type="GO" id="GO:0080008">
    <property type="term" value="C:Cul4-RING E3 ubiquitin ligase complex"/>
    <property type="evidence" value="ECO:0007669"/>
    <property type="project" value="TreeGrafter"/>
</dbReference>
<dbReference type="PANTHER" id="PTHR15574:SF39">
    <property type="entry name" value="DDB1- AND CUL4-ASSOCIATED FACTOR 6"/>
    <property type="match status" value="1"/>
</dbReference>
<evidence type="ECO:0000313" key="5">
    <source>
        <dbReference type="Proteomes" id="UP000027135"/>
    </source>
</evidence>
<dbReference type="Proteomes" id="UP000027135">
    <property type="component" value="Unassembled WGS sequence"/>
</dbReference>
<dbReference type="InterPro" id="IPR001680">
    <property type="entry name" value="WD40_rpt"/>
</dbReference>
<dbReference type="GO" id="GO:0045944">
    <property type="term" value="P:positive regulation of transcription by RNA polymerase II"/>
    <property type="evidence" value="ECO:0007669"/>
    <property type="project" value="TreeGrafter"/>
</dbReference>
<keyword evidence="2" id="KW-0677">Repeat</keyword>
<dbReference type="AlphaFoldDB" id="A0A067R4N3"/>
<evidence type="ECO:0000313" key="4">
    <source>
        <dbReference type="EMBL" id="KDR17167.1"/>
    </source>
</evidence>
<dbReference type="EMBL" id="KK852751">
    <property type="protein sequence ID" value="KDR17167.1"/>
    <property type="molecule type" value="Genomic_DNA"/>
</dbReference>